<feature type="repeat" description="WD" evidence="7">
    <location>
        <begin position="109"/>
        <end position="150"/>
    </location>
</feature>
<accession>A0AAV2YL75</accession>
<dbReference type="Gene3D" id="2.130.10.10">
    <property type="entry name" value="YVTN repeat-like/Quinoprotein amine dehydrogenase"/>
    <property type="match status" value="1"/>
</dbReference>
<dbReference type="InterPro" id="IPR015943">
    <property type="entry name" value="WD40/YVTN_repeat-like_dom_sf"/>
</dbReference>
<dbReference type="GO" id="GO:0003723">
    <property type="term" value="F:RNA binding"/>
    <property type="evidence" value="ECO:0007669"/>
    <property type="project" value="TreeGrafter"/>
</dbReference>
<evidence type="ECO:0000313" key="8">
    <source>
        <dbReference type="EMBL" id="DAZ95357.1"/>
    </source>
</evidence>
<dbReference type="InterPro" id="IPR036322">
    <property type="entry name" value="WD40_repeat_dom_sf"/>
</dbReference>
<keyword evidence="2" id="KW-0507">mRNA processing</keyword>
<dbReference type="Pfam" id="PF00400">
    <property type="entry name" value="WD40"/>
    <property type="match status" value="3"/>
</dbReference>
<feature type="repeat" description="WD" evidence="7">
    <location>
        <begin position="68"/>
        <end position="109"/>
    </location>
</feature>
<keyword evidence="4" id="KW-0508">mRNA splicing</keyword>
<dbReference type="PROSITE" id="PS50082">
    <property type="entry name" value="WD_REPEATS_2"/>
    <property type="match status" value="4"/>
</dbReference>
<dbReference type="SUPFAM" id="SSF50978">
    <property type="entry name" value="WD40 repeat-like"/>
    <property type="match status" value="1"/>
</dbReference>
<reference evidence="8" key="1">
    <citation type="submission" date="2022-11" db="EMBL/GenBank/DDBJ databases">
        <authorList>
            <person name="Morgan W.R."/>
            <person name="Tartar A."/>
        </authorList>
    </citation>
    <scope>NUCLEOTIDE SEQUENCE</scope>
    <source>
        <strain evidence="8">ARSEF 373</strain>
    </source>
</reference>
<reference evidence="8" key="2">
    <citation type="journal article" date="2023" name="Microbiol Resour">
        <title>Decontamination and Annotation of the Draft Genome Sequence of the Oomycete Lagenidium giganteum ARSEF 373.</title>
        <authorList>
            <person name="Morgan W.R."/>
            <person name="Tartar A."/>
        </authorList>
    </citation>
    <scope>NUCLEOTIDE SEQUENCE</scope>
    <source>
        <strain evidence="8">ARSEF 373</strain>
    </source>
</reference>
<dbReference type="PRINTS" id="PR00320">
    <property type="entry name" value="GPROTEINBRPT"/>
</dbReference>
<sequence length="347" mass="37476">MSSSNPSSPTRAGTNLRQIPIVCPGHSRPIAEIQYSAATSDGYFLISACHDKQPMLRRGDTGDWIGTFVGHKGAVWGATMDSEARYAATGSADFSVKFWDALSGDEVTSFEHRHIVKSVAFTPDATKLLTAGHEKILRVFDVMRVRELLEGYKSEGRTGIVVPPSPPVAQMTTKEQIRKVVTLNDHVAVTGETDGTICVWNIDSSEMLHEFKVGAGIMDMEGSRNGTVLTVAAGNKVYFYDAAREFAMIGVFEMPISFAEEGGASLHPTADKFIAGGSDTWVRVFDYKTGEMLETHKGHHGPVRCLRYSPTGESFATGSEDGTIRIWQTDSSSAAATSVADVGNVAE</sequence>
<evidence type="ECO:0000256" key="4">
    <source>
        <dbReference type="ARBA" id="ARBA00023187"/>
    </source>
</evidence>
<keyword evidence="9" id="KW-1185">Reference proteome</keyword>
<name>A0AAV2YL75_9STRA</name>
<dbReference type="PANTHER" id="PTHR19877">
    <property type="entry name" value="EUKARYOTIC TRANSLATION INITIATION FACTOR 3 SUBUNIT I"/>
    <property type="match status" value="1"/>
</dbReference>
<keyword evidence="3" id="KW-0677">Repeat</keyword>
<dbReference type="InterPro" id="IPR020472">
    <property type="entry name" value="WD40_PAC1"/>
</dbReference>
<feature type="repeat" description="WD" evidence="7">
    <location>
        <begin position="296"/>
        <end position="337"/>
    </location>
</feature>
<comment type="caution">
    <text evidence="8">The sequence shown here is derived from an EMBL/GenBank/DDBJ whole genome shotgun (WGS) entry which is preliminary data.</text>
</comment>
<dbReference type="SMART" id="SM00320">
    <property type="entry name" value="WD40"/>
    <property type="match status" value="6"/>
</dbReference>
<dbReference type="GO" id="GO:0032797">
    <property type="term" value="C:SMN complex"/>
    <property type="evidence" value="ECO:0007669"/>
    <property type="project" value="TreeGrafter"/>
</dbReference>
<evidence type="ECO:0000256" key="5">
    <source>
        <dbReference type="ARBA" id="ARBA00038394"/>
    </source>
</evidence>
<proteinExistence type="inferred from homology"/>
<dbReference type="EMBL" id="DAKRPA010000208">
    <property type="protein sequence ID" value="DAZ95357.1"/>
    <property type="molecule type" value="Genomic_DNA"/>
</dbReference>
<keyword evidence="1 7" id="KW-0853">WD repeat</keyword>
<protein>
    <recommendedName>
        <fullName evidence="6">Serine-threonine kinase receptor-associated protein</fullName>
    </recommendedName>
</protein>
<evidence type="ECO:0000256" key="2">
    <source>
        <dbReference type="ARBA" id="ARBA00022664"/>
    </source>
</evidence>
<dbReference type="PROSITE" id="PS50294">
    <property type="entry name" value="WD_REPEATS_REGION"/>
    <property type="match status" value="2"/>
</dbReference>
<gene>
    <name evidence="8" type="ORF">N0F65_002542</name>
</gene>
<evidence type="ECO:0000256" key="1">
    <source>
        <dbReference type="ARBA" id="ARBA00022574"/>
    </source>
</evidence>
<organism evidence="8 9">
    <name type="scientific">Lagenidium giganteum</name>
    <dbReference type="NCBI Taxonomy" id="4803"/>
    <lineage>
        <taxon>Eukaryota</taxon>
        <taxon>Sar</taxon>
        <taxon>Stramenopiles</taxon>
        <taxon>Oomycota</taxon>
        <taxon>Peronosporomycetes</taxon>
        <taxon>Pythiales</taxon>
        <taxon>Pythiaceae</taxon>
    </lineage>
</organism>
<dbReference type="AlphaFoldDB" id="A0AAV2YL75"/>
<dbReference type="Proteomes" id="UP001146120">
    <property type="component" value="Unassembled WGS sequence"/>
</dbReference>
<feature type="repeat" description="WD" evidence="7">
    <location>
        <begin position="189"/>
        <end position="210"/>
    </location>
</feature>
<evidence type="ECO:0000313" key="9">
    <source>
        <dbReference type="Proteomes" id="UP001146120"/>
    </source>
</evidence>
<dbReference type="InterPro" id="IPR001680">
    <property type="entry name" value="WD40_rpt"/>
</dbReference>
<evidence type="ECO:0000256" key="3">
    <source>
        <dbReference type="ARBA" id="ARBA00022737"/>
    </source>
</evidence>
<evidence type="ECO:0000256" key="7">
    <source>
        <dbReference type="PROSITE-ProRule" id="PRU00221"/>
    </source>
</evidence>
<comment type="similarity">
    <text evidence="5">Belongs to the WD repeat STRAP family.</text>
</comment>
<dbReference type="GO" id="GO:0000387">
    <property type="term" value="P:spliceosomal snRNP assembly"/>
    <property type="evidence" value="ECO:0007669"/>
    <property type="project" value="TreeGrafter"/>
</dbReference>
<dbReference type="PANTHER" id="PTHR19877:SF13">
    <property type="entry name" value="SERINE-THREONINE KINASE RECEPTOR-ASSOCIATED PROTEIN"/>
    <property type="match status" value="1"/>
</dbReference>
<evidence type="ECO:0000256" key="6">
    <source>
        <dbReference type="ARBA" id="ARBA00040390"/>
    </source>
</evidence>